<dbReference type="Pfam" id="PF02732">
    <property type="entry name" value="ERCC4"/>
    <property type="match status" value="1"/>
</dbReference>
<proteinExistence type="predicted"/>
<dbReference type="GO" id="GO:0016787">
    <property type="term" value="F:hydrolase activity"/>
    <property type="evidence" value="ECO:0007669"/>
    <property type="project" value="UniProtKB-KW"/>
</dbReference>
<dbReference type="GO" id="GO:0004518">
    <property type="term" value="F:nuclease activity"/>
    <property type="evidence" value="ECO:0007669"/>
    <property type="project" value="InterPro"/>
</dbReference>
<evidence type="ECO:0000256" key="3">
    <source>
        <dbReference type="ARBA" id="ARBA00022806"/>
    </source>
</evidence>
<dbReference type="GO" id="GO:0036297">
    <property type="term" value="P:interstrand cross-link repair"/>
    <property type="evidence" value="ECO:0007669"/>
    <property type="project" value="TreeGrafter"/>
</dbReference>
<keyword evidence="1" id="KW-0547">Nucleotide-binding</keyword>
<dbReference type="SUPFAM" id="SSF52980">
    <property type="entry name" value="Restriction endonuclease-like"/>
    <property type="match status" value="1"/>
</dbReference>
<evidence type="ECO:0000256" key="5">
    <source>
        <dbReference type="SAM" id="MobiDB-lite"/>
    </source>
</evidence>
<dbReference type="Gene3D" id="3.40.50.10130">
    <property type="match status" value="1"/>
</dbReference>
<dbReference type="GO" id="GO:0005524">
    <property type="term" value="F:ATP binding"/>
    <property type="evidence" value="ECO:0007669"/>
    <property type="project" value="UniProtKB-KW"/>
</dbReference>
<accession>A0A8C2PME5</accession>
<dbReference type="SMART" id="SM00891">
    <property type="entry name" value="ERCC4"/>
    <property type="match status" value="1"/>
</dbReference>
<evidence type="ECO:0000256" key="1">
    <source>
        <dbReference type="ARBA" id="ARBA00022741"/>
    </source>
</evidence>
<name>A0A8C2PME5_CAPHI</name>
<dbReference type="AlphaFoldDB" id="A0A8C2PME5"/>
<dbReference type="InterPro" id="IPR047418">
    <property type="entry name" value="XPF_nuclease_FANCM"/>
</dbReference>
<dbReference type="GO" id="GO:0043138">
    <property type="term" value="F:3'-5' DNA helicase activity"/>
    <property type="evidence" value="ECO:0007669"/>
    <property type="project" value="TreeGrafter"/>
</dbReference>
<evidence type="ECO:0000256" key="2">
    <source>
        <dbReference type="ARBA" id="ARBA00022801"/>
    </source>
</evidence>
<dbReference type="GO" id="GO:0000400">
    <property type="term" value="F:four-way junction DNA binding"/>
    <property type="evidence" value="ECO:0007669"/>
    <property type="project" value="TreeGrafter"/>
</dbReference>
<keyword evidence="2" id="KW-0378">Hydrolase</keyword>
<evidence type="ECO:0000256" key="4">
    <source>
        <dbReference type="ARBA" id="ARBA00022840"/>
    </source>
</evidence>
<dbReference type="GO" id="GO:0009378">
    <property type="term" value="F:four-way junction helicase activity"/>
    <property type="evidence" value="ECO:0007669"/>
    <property type="project" value="TreeGrafter"/>
</dbReference>
<feature type="region of interest" description="Disordered" evidence="5">
    <location>
        <begin position="116"/>
        <end position="184"/>
    </location>
</feature>
<dbReference type="PANTHER" id="PTHR14025:SF20">
    <property type="entry name" value="FANCONI ANEMIA GROUP M PROTEIN"/>
    <property type="match status" value="1"/>
</dbReference>
<evidence type="ECO:0000259" key="6">
    <source>
        <dbReference type="SMART" id="SM00891"/>
    </source>
</evidence>
<dbReference type="InterPro" id="IPR006166">
    <property type="entry name" value="ERCC4_domain"/>
</dbReference>
<dbReference type="CDD" id="cd20077">
    <property type="entry name" value="XPF_nuclease_FANCM"/>
    <property type="match status" value="1"/>
</dbReference>
<keyword evidence="4" id="KW-0067">ATP-binding</keyword>
<dbReference type="InterPro" id="IPR011335">
    <property type="entry name" value="Restrct_endonuc-II-like"/>
</dbReference>
<keyword evidence="3" id="KW-0347">Helicase</keyword>
<dbReference type="Ensembl" id="ENSCHIT00010030060.1">
    <property type="protein sequence ID" value="ENSCHIP00010021348.1"/>
    <property type="gene ID" value="ENSCHIG00010015733.1"/>
</dbReference>
<dbReference type="PANTHER" id="PTHR14025">
    <property type="entry name" value="FANCONI ANEMIA GROUP M FANCM FAMILY MEMBER"/>
    <property type="match status" value="1"/>
</dbReference>
<dbReference type="GO" id="GO:0045003">
    <property type="term" value="P:double-strand break repair via synthesis-dependent strand annealing"/>
    <property type="evidence" value="ECO:0007669"/>
    <property type="project" value="TreeGrafter"/>
</dbReference>
<evidence type="ECO:0000313" key="7">
    <source>
        <dbReference type="Ensembl" id="ENSCHIP00010021348.1"/>
    </source>
</evidence>
<feature type="domain" description="ERCC4" evidence="6">
    <location>
        <begin position="219"/>
        <end position="307"/>
    </location>
</feature>
<feature type="compositionally biased region" description="Polar residues" evidence="5">
    <location>
        <begin position="151"/>
        <end position="164"/>
    </location>
</feature>
<reference evidence="7" key="2">
    <citation type="submission" date="2025-08" db="UniProtKB">
        <authorList>
            <consortium name="Ensembl"/>
        </authorList>
    </citation>
    <scope>IDENTIFICATION</scope>
</reference>
<protein>
    <recommendedName>
        <fullName evidence="6">ERCC4 domain-containing protein</fullName>
    </recommendedName>
</protein>
<reference evidence="7" key="1">
    <citation type="submission" date="2019-03" db="EMBL/GenBank/DDBJ databases">
        <title>Genome sequencing and reference-guided assembly of Black Bengal Goat (Capra hircus).</title>
        <authorList>
            <person name="Siddiki A.Z."/>
            <person name="Baten A."/>
            <person name="Billah M."/>
            <person name="Alam M.A.U."/>
            <person name="Shawrob K.S.M."/>
            <person name="Saha S."/>
            <person name="Chowdhury M."/>
            <person name="Rahman A.H."/>
            <person name="Stear M."/>
            <person name="Miah G."/>
            <person name="Das G.B."/>
            <person name="Hossain M.M."/>
            <person name="Kumkum M."/>
            <person name="Islam M.S."/>
            <person name="Mollah A.M."/>
            <person name="Ahsan A."/>
            <person name="Tusar F."/>
            <person name="Khan M.K.I."/>
        </authorList>
    </citation>
    <scope>NUCLEOTIDE SEQUENCE [LARGE SCALE GENOMIC DNA]</scope>
</reference>
<sequence>MRAVYMKSVRSPLMSNRYKMVHKKHNNINIFSQIPEQDETYLEDSFCVDEEESCKSQSSEEVCVDFNLITEDCDTNESKKYKTRRAVKLKQMKMRQNCARSKNKLSRIILLDDSSEEENDVKDKQVSRTVVDPSTVPSGSSLQSRDHCNPVGNQLLNQRRQTPPNLKVPVSDVSDCKPHSRTSMESASSLFTTVSRKAPSQCRLWASGQQLLWERHQGEDNKLCSPQDSREILSGSEVVSSLRAIHGLQVEVCPLNGCDYIVSNRMVVERRSQSEMLNSITKNKLIDQIQHLQSMFERICVIVEKDREKTGDTSRVFRRTKSYDSLLTALIGAGIRILFSSCQEETAGLLKELSLVEQRKNVANAKHIN</sequence>
<organism evidence="7">
    <name type="scientific">Capra hircus</name>
    <name type="common">Goat</name>
    <dbReference type="NCBI Taxonomy" id="9925"/>
    <lineage>
        <taxon>Eukaryota</taxon>
        <taxon>Metazoa</taxon>
        <taxon>Chordata</taxon>
        <taxon>Craniata</taxon>
        <taxon>Vertebrata</taxon>
        <taxon>Euteleostomi</taxon>
        <taxon>Mammalia</taxon>
        <taxon>Eutheria</taxon>
        <taxon>Laurasiatheria</taxon>
        <taxon>Artiodactyla</taxon>
        <taxon>Ruminantia</taxon>
        <taxon>Pecora</taxon>
        <taxon>Bovidae</taxon>
        <taxon>Caprinae</taxon>
        <taxon>Capra</taxon>
    </lineage>
</organism>